<evidence type="ECO:0000256" key="1">
    <source>
        <dbReference type="ARBA" id="ARBA00001933"/>
    </source>
</evidence>
<dbReference type="SUPFAM" id="SSF50621">
    <property type="entry name" value="Alanine racemase C-terminal domain-like"/>
    <property type="match status" value="1"/>
</dbReference>
<keyword evidence="3" id="KW-0413">Isomerase</keyword>
<keyword evidence="2" id="KW-0663">Pyridoxal phosphate</keyword>
<dbReference type="Gene3D" id="2.40.37.10">
    <property type="entry name" value="Lyase, Ornithine Decarboxylase, Chain A, domain 1"/>
    <property type="match status" value="1"/>
</dbReference>
<accession>A0ABZ0SIL1</accession>
<evidence type="ECO:0000259" key="4">
    <source>
        <dbReference type="SMART" id="SM01005"/>
    </source>
</evidence>
<dbReference type="InterPro" id="IPR011079">
    <property type="entry name" value="Ala_racemase_C"/>
</dbReference>
<dbReference type="PANTHER" id="PTHR30511">
    <property type="entry name" value="ALANINE RACEMASE"/>
    <property type="match status" value="1"/>
</dbReference>
<dbReference type="RefSeq" id="WP_320940703.1">
    <property type="nucleotide sequence ID" value="NZ_BAABEU010000010.1"/>
</dbReference>
<feature type="domain" description="Alanine racemase C-terminal" evidence="4">
    <location>
        <begin position="104"/>
        <end position="229"/>
    </location>
</feature>
<proteinExistence type="predicted"/>
<evidence type="ECO:0000313" key="6">
    <source>
        <dbReference type="Proteomes" id="UP001323798"/>
    </source>
</evidence>
<dbReference type="Pfam" id="PF00842">
    <property type="entry name" value="Ala_racemase_C"/>
    <property type="match status" value="1"/>
</dbReference>
<organism evidence="5 6">
    <name type="scientific">Microbacterium rhizosphaerae</name>
    <dbReference type="NCBI Taxonomy" id="1678237"/>
    <lineage>
        <taxon>Bacteria</taxon>
        <taxon>Bacillati</taxon>
        <taxon>Actinomycetota</taxon>
        <taxon>Actinomycetes</taxon>
        <taxon>Micrococcales</taxon>
        <taxon>Microbacteriaceae</taxon>
        <taxon>Microbacterium</taxon>
    </lineage>
</organism>
<reference evidence="5 6" key="1">
    <citation type="submission" date="2023-11" db="EMBL/GenBank/DDBJ databases">
        <title>Genome sequence of Microbacterium rhizosphaerae KACC 19337.</title>
        <authorList>
            <person name="Choi H."/>
            <person name="Kim S."/>
            <person name="Kim Y."/>
            <person name="Kwon S.-W."/>
            <person name="Heo J."/>
        </authorList>
    </citation>
    <scope>NUCLEOTIDE SEQUENCE [LARGE SCALE GENOMIC DNA]</scope>
    <source>
        <strain evidence="5 6">KACC 19337</strain>
    </source>
</reference>
<gene>
    <name evidence="5" type="ORF">SM116_09255</name>
</gene>
<evidence type="ECO:0000313" key="5">
    <source>
        <dbReference type="EMBL" id="WPR87981.1"/>
    </source>
</evidence>
<sequence length="230" mass="23093">MTAVNLGDDAPDAVGTSAPRVRLSRAALHRNALALGGRPADLRRDAWGHGILQVAAVLVDAGVRAALVDAGDEDAVAMAGLEPRLTGSAVGDTVYGVASGTSAVMALEGTVLSTKALRTGEGVSYGFLHRAAADTRIALVTGGYAQGVVRSLGGRASVLIAGHRLPIVGRVAMDVCVVDIGDADIPRGTTATFFGGTGAPSVAEWASATGLSAAEILTAVGLNATREWIA</sequence>
<protein>
    <submittedName>
        <fullName evidence="5">Alanine racemase C-terminal domain-containing protein</fullName>
    </submittedName>
</protein>
<dbReference type="Proteomes" id="UP001323798">
    <property type="component" value="Chromosome"/>
</dbReference>
<dbReference type="InterPro" id="IPR000821">
    <property type="entry name" value="Ala_racemase"/>
</dbReference>
<dbReference type="PANTHER" id="PTHR30511:SF0">
    <property type="entry name" value="ALANINE RACEMASE, CATABOLIC-RELATED"/>
    <property type="match status" value="1"/>
</dbReference>
<dbReference type="InterPro" id="IPR009006">
    <property type="entry name" value="Ala_racemase/Decarboxylase_C"/>
</dbReference>
<comment type="cofactor">
    <cofactor evidence="1">
        <name>pyridoxal 5'-phosphate</name>
        <dbReference type="ChEBI" id="CHEBI:597326"/>
    </cofactor>
</comment>
<dbReference type="SMART" id="SM01005">
    <property type="entry name" value="Ala_racemase_C"/>
    <property type="match status" value="1"/>
</dbReference>
<keyword evidence="6" id="KW-1185">Reference proteome</keyword>
<evidence type="ECO:0000256" key="2">
    <source>
        <dbReference type="ARBA" id="ARBA00022898"/>
    </source>
</evidence>
<evidence type="ECO:0000256" key="3">
    <source>
        <dbReference type="ARBA" id="ARBA00023235"/>
    </source>
</evidence>
<dbReference type="EMBL" id="CP139368">
    <property type="protein sequence ID" value="WPR87981.1"/>
    <property type="molecule type" value="Genomic_DNA"/>
</dbReference>
<name>A0ABZ0SIL1_9MICO</name>